<dbReference type="EMBL" id="KZ805355">
    <property type="protein sequence ID" value="PVI01628.1"/>
    <property type="molecule type" value="Genomic_DNA"/>
</dbReference>
<evidence type="ECO:0000313" key="1">
    <source>
        <dbReference type="EMBL" id="PVI01628.1"/>
    </source>
</evidence>
<dbReference type="Pfam" id="PF03702">
    <property type="entry name" value="AnmK"/>
    <property type="match status" value="1"/>
</dbReference>
<sequence length="443" mass="49098">MDEMEDNEKMESLDAPNLTVLGLSVGASLSSVGCTLVRYRQDKSKNPIHATILLYDEIAVPRQIQSSIFALLRENRTNLHTMLQVHESLGQMLASAVRCLCKNHNISTKSIDLISAQADSYSDLVLHLSWPTSINLRSSSWIVALGREIEIPTVTNITGTQRPSGQSNSAAYVSISRLLLQHPAKFRVCLTINDLVNITLIPPLNISTPSTIPKLVSQYCGPGTLFTDYAMRYVSHNEIQTDHDGNYGACGTVNYSAVNHFLSNHHDSVRMPSMKIAFEMFGQHAAQSLIDDCVFLDMSARDTVATITYITAQNIVINYHRLLDTFFPNQKVDELFVCGLGANNMNVMDHLKTALPDTIIKSLEDIGIPGNANYSLGCAQLGFETLLGHTIDDVPVQMKEQEQQVLSGFMSKGNRWEETEKKLLKFREGNKTLSVQDVVAKHA</sequence>
<dbReference type="GO" id="GO:0006040">
    <property type="term" value="P:amino sugar metabolic process"/>
    <property type="evidence" value="ECO:0007669"/>
    <property type="project" value="InterPro"/>
</dbReference>
<dbReference type="Gene3D" id="3.30.420.40">
    <property type="match status" value="2"/>
</dbReference>
<dbReference type="GO" id="GO:0016773">
    <property type="term" value="F:phosphotransferase activity, alcohol group as acceptor"/>
    <property type="evidence" value="ECO:0007669"/>
    <property type="project" value="InterPro"/>
</dbReference>
<name>A0A2V1DTK1_9PLEO</name>
<dbReference type="AlphaFoldDB" id="A0A2V1DTK1"/>
<dbReference type="PANTHER" id="PTHR30605:SF0">
    <property type="entry name" value="ANHYDRO-N-ACETYLMURAMIC ACID KINASE"/>
    <property type="match status" value="1"/>
</dbReference>
<dbReference type="STRING" id="97972.A0A2V1DTK1"/>
<evidence type="ECO:0000313" key="2">
    <source>
        <dbReference type="Proteomes" id="UP000244855"/>
    </source>
</evidence>
<dbReference type="Proteomes" id="UP000244855">
    <property type="component" value="Unassembled WGS sequence"/>
</dbReference>
<dbReference type="GO" id="GO:0009254">
    <property type="term" value="P:peptidoglycan turnover"/>
    <property type="evidence" value="ECO:0007669"/>
    <property type="project" value="InterPro"/>
</dbReference>
<accession>A0A2V1DTK1</accession>
<dbReference type="OrthoDB" id="5427593at2759"/>
<reference evidence="1 2" key="1">
    <citation type="journal article" date="2018" name="Sci. Rep.">
        <title>Comparative genomics provides insights into the lifestyle and reveals functional heterogeneity of dark septate endophytic fungi.</title>
        <authorList>
            <person name="Knapp D.G."/>
            <person name="Nemeth J.B."/>
            <person name="Barry K."/>
            <person name="Hainaut M."/>
            <person name="Henrissat B."/>
            <person name="Johnson J."/>
            <person name="Kuo A."/>
            <person name="Lim J.H.P."/>
            <person name="Lipzen A."/>
            <person name="Nolan M."/>
            <person name="Ohm R.A."/>
            <person name="Tamas L."/>
            <person name="Grigoriev I.V."/>
            <person name="Spatafora J.W."/>
            <person name="Nagy L.G."/>
            <person name="Kovacs G.M."/>
        </authorList>
    </citation>
    <scope>NUCLEOTIDE SEQUENCE [LARGE SCALE GENOMIC DNA]</scope>
    <source>
        <strain evidence="1 2">DSE2036</strain>
    </source>
</reference>
<keyword evidence="2" id="KW-1185">Reference proteome</keyword>
<dbReference type="GO" id="GO:0005524">
    <property type="term" value="F:ATP binding"/>
    <property type="evidence" value="ECO:0007669"/>
    <property type="project" value="InterPro"/>
</dbReference>
<proteinExistence type="predicted"/>
<protein>
    <submittedName>
        <fullName evidence="1">Uncharacterized protein</fullName>
    </submittedName>
</protein>
<gene>
    <name evidence="1" type="ORF">DM02DRAFT_613556</name>
</gene>
<organism evidence="1 2">
    <name type="scientific">Periconia macrospinosa</name>
    <dbReference type="NCBI Taxonomy" id="97972"/>
    <lineage>
        <taxon>Eukaryota</taxon>
        <taxon>Fungi</taxon>
        <taxon>Dikarya</taxon>
        <taxon>Ascomycota</taxon>
        <taxon>Pezizomycotina</taxon>
        <taxon>Dothideomycetes</taxon>
        <taxon>Pleosporomycetidae</taxon>
        <taxon>Pleosporales</taxon>
        <taxon>Massarineae</taxon>
        <taxon>Periconiaceae</taxon>
        <taxon>Periconia</taxon>
    </lineage>
</organism>
<dbReference type="InterPro" id="IPR005338">
    <property type="entry name" value="Anhydro_N_Ac-Mur_kinase"/>
</dbReference>
<dbReference type="PANTHER" id="PTHR30605">
    <property type="entry name" value="ANHYDRO-N-ACETYLMURAMIC ACID KINASE"/>
    <property type="match status" value="1"/>
</dbReference>